<reference evidence="11 12" key="1">
    <citation type="journal article" date="2014" name="PLoS Genet.">
        <title>Phylogenetically driven sequencing of extremely halophilic archaea reveals strategies for static and dynamic osmo-response.</title>
        <authorList>
            <person name="Becker E.A."/>
            <person name="Seitzer P.M."/>
            <person name="Tritt A."/>
            <person name="Larsen D."/>
            <person name="Krusor M."/>
            <person name="Yao A.I."/>
            <person name="Wu D."/>
            <person name="Madern D."/>
            <person name="Eisen J.A."/>
            <person name="Darling A.E."/>
            <person name="Facciotti M.T."/>
        </authorList>
    </citation>
    <scope>NUCLEOTIDE SEQUENCE [LARGE SCALE GENOMIC DNA]</scope>
    <source>
        <strain evidence="11 12">JCM 12255</strain>
    </source>
</reference>
<evidence type="ECO:0000256" key="1">
    <source>
        <dbReference type="ARBA" id="ARBA00001946"/>
    </source>
</evidence>
<sequence length="438" mass="46048">MNGFVLGGVSSGVGKTVATLSIIRALEDAGYSVQPAKAGPDFIDPSHHEAVAGRPSRTLDLWLCGADGLRRNYHRGEGDVCVVEGVMGLYDGDGSSTAMVAEALDVPVVLVVDAKAGMESVAATALGFQRYAETIGRDIEVAGIVAQRAHGGRHEQGIRDALPDDLEFFGRIPRNPALEIPDRHLGLEMGDEAAVPTDALREAAESLEAERLAAVASDPPAPDESTDTVASTGSAATTVAVADDAAFCFRYPATLERFGDRAELVTFSPVAGDPVPDCDGVYLPGGYPELHAAELEAAGTLAELGALASDGRPVLGECGGLMAMSQSLTTAEGERHEMAGILPADVEMHDRYRALDHVELEATDGTLTATAGETIRGHEFHYSSADVDGDARFAFETVRGDGIDGDHDGLVEYESMGTYAHVHPESGAFDRFVDRLEN</sequence>
<evidence type="ECO:0000256" key="2">
    <source>
        <dbReference type="ARBA" id="ARBA00022573"/>
    </source>
</evidence>
<name>L9XH74_9EURY</name>
<evidence type="ECO:0000256" key="3">
    <source>
        <dbReference type="ARBA" id="ARBA00022598"/>
    </source>
</evidence>
<dbReference type="InterPro" id="IPR011698">
    <property type="entry name" value="GATase_3"/>
</dbReference>
<comment type="domain">
    <text evidence="8">Comprises of two domains. The C-terminal domain contains the binding site for glutamine and catalyzes the hydrolysis of this substrate to glutamate and ammonia. The N-terminal domain is anticipated to bind ATP and cobyrinate and catalyzes the ultimate synthesis of the diamide product. The ammonia produced via the glutaminase domain is probably translocated to the adjacent domain via a molecular tunnel, where it reacts with an activated intermediate.</text>
</comment>
<dbReference type="eggNOG" id="arCOG00106">
    <property type="taxonomic scope" value="Archaea"/>
</dbReference>
<feature type="site" description="Increases nucleophilicity of active site Cys" evidence="8">
    <location>
        <position position="421"/>
    </location>
</feature>
<accession>L9XH74</accession>
<comment type="catalytic activity">
    <reaction evidence="8">
        <text>cob(II)yrinate + 2 L-glutamine + 2 ATP + 2 H2O = cob(II)yrinate a,c diamide + 2 L-glutamate + 2 ADP + 2 phosphate + 2 H(+)</text>
        <dbReference type="Rhea" id="RHEA:26289"/>
        <dbReference type="ChEBI" id="CHEBI:15377"/>
        <dbReference type="ChEBI" id="CHEBI:15378"/>
        <dbReference type="ChEBI" id="CHEBI:29985"/>
        <dbReference type="ChEBI" id="CHEBI:30616"/>
        <dbReference type="ChEBI" id="CHEBI:43474"/>
        <dbReference type="ChEBI" id="CHEBI:58359"/>
        <dbReference type="ChEBI" id="CHEBI:58537"/>
        <dbReference type="ChEBI" id="CHEBI:58894"/>
        <dbReference type="ChEBI" id="CHEBI:456216"/>
        <dbReference type="EC" id="6.3.5.11"/>
    </reaction>
</comment>
<dbReference type="STRING" id="1227499.C493_03702"/>
<proteinExistence type="inferred from homology"/>
<keyword evidence="12" id="KW-1185">Reference proteome</keyword>
<dbReference type="InterPro" id="IPR027417">
    <property type="entry name" value="P-loop_NTPase"/>
</dbReference>
<dbReference type="GO" id="GO:0009236">
    <property type="term" value="P:cobalamin biosynthetic process"/>
    <property type="evidence" value="ECO:0007669"/>
    <property type="project" value="UniProtKB-UniRule"/>
</dbReference>
<dbReference type="EMBL" id="AOHZ01000017">
    <property type="protein sequence ID" value="ELY60776.1"/>
    <property type="molecule type" value="Genomic_DNA"/>
</dbReference>
<dbReference type="NCBIfam" id="TIGR00379">
    <property type="entry name" value="cobB"/>
    <property type="match status" value="1"/>
</dbReference>
<dbReference type="PROSITE" id="PS51273">
    <property type="entry name" value="GATASE_TYPE_1"/>
    <property type="match status" value="1"/>
</dbReference>
<dbReference type="OrthoDB" id="8896at2157"/>
<dbReference type="EC" id="6.3.5.11" evidence="8"/>
<dbReference type="Proteomes" id="UP000011602">
    <property type="component" value="Unassembled WGS sequence"/>
</dbReference>
<dbReference type="GO" id="GO:0005524">
    <property type="term" value="F:ATP binding"/>
    <property type="evidence" value="ECO:0007669"/>
    <property type="project" value="UniProtKB-UniRule"/>
</dbReference>
<dbReference type="PATRIC" id="fig|1227499.3.peg.763"/>
<keyword evidence="5 8" id="KW-0067">ATP-binding</keyword>
<dbReference type="PANTHER" id="PTHR43873:SF1">
    <property type="entry name" value="COBYRINATE A,C-DIAMIDE SYNTHASE"/>
    <property type="match status" value="1"/>
</dbReference>
<dbReference type="SUPFAM" id="SSF52540">
    <property type="entry name" value="P-loop containing nucleoside triphosphate hydrolases"/>
    <property type="match status" value="1"/>
</dbReference>
<comment type="pathway">
    <text evidence="8">Cofactor biosynthesis; adenosylcobalamin biosynthesis; cob(II)yrinate a,c-diamide from sirohydrochlorin (anaerobic route): step 10/10.</text>
</comment>
<dbReference type="UniPathway" id="UPA00148">
    <property type="reaction ID" value="UER00231"/>
</dbReference>
<dbReference type="CDD" id="cd03130">
    <property type="entry name" value="GATase1_CobB"/>
    <property type="match status" value="1"/>
</dbReference>
<comment type="caution">
    <text evidence="11">The sequence shown here is derived from an EMBL/GenBank/DDBJ whole genome shotgun (WGS) entry which is preliminary data.</text>
</comment>
<dbReference type="GO" id="GO:0042242">
    <property type="term" value="F:cobyrinic acid a,c-diamide synthase activity"/>
    <property type="evidence" value="ECO:0007669"/>
    <property type="project" value="UniProtKB-UniRule"/>
</dbReference>
<dbReference type="PANTHER" id="PTHR43873">
    <property type="entry name" value="COBYRINATE A,C-DIAMIDE SYNTHASE"/>
    <property type="match status" value="1"/>
</dbReference>
<dbReference type="Pfam" id="PF01656">
    <property type="entry name" value="CbiA"/>
    <property type="match status" value="1"/>
</dbReference>
<feature type="active site" description="Nucleophile" evidence="8">
    <location>
        <position position="318"/>
    </location>
</feature>
<evidence type="ECO:0000256" key="6">
    <source>
        <dbReference type="ARBA" id="ARBA00022842"/>
    </source>
</evidence>
<dbReference type="NCBIfam" id="NF002204">
    <property type="entry name" value="PRK01077.1"/>
    <property type="match status" value="1"/>
</dbReference>
<keyword evidence="2 8" id="KW-0169">Cobalamin biosynthesis</keyword>
<dbReference type="InterPro" id="IPR029062">
    <property type="entry name" value="Class_I_gatase-like"/>
</dbReference>
<dbReference type="SUPFAM" id="SSF52317">
    <property type="entry name" value="Class I glutamine amidotransferase-like"/>
    <property type="match status" value="1"/>
</dbReference>
<dbReference type="Pfam" id="PF07685">
    <property type="entry name" value="GATase_3"/>
    <property type="match status" value="1"/>
</dbReference>
<organism evidence="11 12">
    <name type="scientific">Natronolimnohabitans innermongolicus JCM 12255</name>
    <dbReference type="NCBI Taxonomy" id="1227499"/>
    <lineage>
        <taxon>Archaea</taxon>
        <taxon>Methanobacteriati</taxon>
        <taxon>Methanobacteriota</taxon>
        <taxon>Stenosarchaea group</taxon>
        <taxon>Halobacteria</taxon>
        <taxon>Halobacteriales</taxon>
        <taxon>Natrialbaceae</taxon>
        <taxon>Natronolimnohabitans</taxon>
    </lineage>
</organism>
<comment type="similarity">
    <text evidence="8">Belongs to the CobB/CbiA family.</text>
</comment>
<dbReference type="AlphaFoldDB" id="L9XH74"/>
<evidence type="ECO:0000256" key="7">
    <source>
        <dbReference type="ARBA" id="ARBA00022962"/>
    </source>
</evidence>
<dbReference type="RefSeq" id="WP_007258049.1">
    <property type="nucleotide sequence ID" value="NZ_AOHZ01000017.1"/>
</dbReference>
<comment type="cofactor">
    <cofactor evidence="1 8">
        <name>Mg(2+)</name>
        <dbReference type="ChEBI" id="CHEBI:18420"/>
    </cofactor>
</comment>
<dbReference type="InterPro" id="IPR004484">
    <property type="entry name" value="CbiA/CobB_synth"/>
</dbReference>
<dbReference type="Gene3D" id="3.40.50.300">
    <property type="entry name" value="P-loop containing nucleotide triphosphate hydrolases"/>
    <property type="match status" value="1"/>
</dbReference>
<keyword evidence="4 8" id="KW-0547">Nucleotide-binding</keyword>
<evidence type="ECO:0000259" key="10">
    <source>
        <dbReference type="Pfam" id="PF07685"/>
    </source>
</evidence>
<feature type="domain" description="CobB/CobQ-like glutamine amidotransferase" evidence="10">
    <location>
        <begin position="239"/>
        <end position="427"/>
    </location>
</feature>
<evidence type="ECO:0000313" key="12">
    <source>
        <dbReference type="Proteomes" id="UP000011602"/>
    </source>
</evidence>
<evidence type="ECO:0000256" key="5">
    <source>
        <dbReference type="ARBA" id="ARBA00022840"/>
    </source>
</evidence>
<evidence type="ECO:0000256" key="4">
    <source>
        <dbReference type="ARBA" id="ARBA00022741"/>
    </source>
</evidence>
<gene>
    <name evidence="8" type="primary">cbiA</name>
    <name evidence="11" type="ORF">C493_03702</name>
</gene>
<evidence type="ECO:0000259" key="9">
    <source>
        <dbReference type="Pfam" id="PF01656"/>
    </source>
</evidence>
<dbReference type="HAMAP" id="MF_00027">
    <property type="entry name" value="CobB_CbiA"/>
    <property type="match status" value="1"/>
</dbReference>
<keyword evidence="7 8" id="KW-0315">Glutamine amidotransferase</keyword>
<evidence type="ECO:0000256" key="8">
    <source>
        <dbReference type="HAMAP-Rule" id="MF_00027"/>
    </source>
</evidence>
<keyword evidence="6 8" id="KW-0460">Magnesium</keyword>
<protein>
    <recommendedName>
        <fullName evidence="8">Cobyrinate a,c-diamide synthase</fullName>
        <ecNumber evidence="8">6.3.5.11</ecNumber>
    </recommendedName>
    <alternativeName>
        <fullName evidence="8">Cobyrinic acid a,c-diamide synthetase</fullName>
    </alternativeName>
</protein>
<keyword evidence="3 8" id="KW-0436">Ligase</keyword>
<dbReference type="NCBIfam" id="NF010471">
    <property type="entry name" value="PRK13896.1"/>
    <property type="match status" value="1"/>
</dbReference>
<feature type="domain" description="CobQ/CobB/MinD/ParA nucleotide binding" evidence="9">
    <location>
        <begin position="8"/>
        <end position="185"/>
    </location>
</feature>
<dbReference type="Gene3D" id="3.40.50.880">
    <property type="match status" value="1"/>
</dbReference>
<evidence type="ECO:0000313" key="11">
    <source>
        <dbReference type="EMBL" id="ELY60776.1"/>
    </source>
</evidence>
<dbReference type="InterPro" id="IPR002586">
    <property type="entry name" value="CobQ/CobB/MinD/ParA_Nub-bd_dom"/>
</dbReference>
<comment type="function">
    <text evidence="8">Catalyzes the ATP-dependent amidation of the two carboxylate groups at positions a and c of cobyrinate, using either L-glutamine or ammonia as the nitrogen source.</text>
</comment>
<comment type="miscellaneous">
    <text evidence="8">The a and c carboxylates of cobyrinate are activated for nucleophilic attack via formation of a phosphorylated intermediate by ATP. CbiA catalyzes first the amidation of the c-carboxylate, and then that of the a-carboxylate.</text>
</comment>
<dbReference type="PROSITE" id="PS51274">
    <property type="entry name" value="GATASE_COBBQ"/>
    <property type="match status" value="1"/>
</dbReference>